<name>A0A8K0S5Q1_9HYPO</name>
<reference evidence="2" key="1">
    <citation type="journal article" date="2021" name="Nat. Commun.">
        <title>Genetic determinants of endophytism in the Arabidopsis root mycobiome.</title>
        <authorList>
            <person name="Mesny F."/>
            <person name="Miyauchi S."/>
            <person name="Thiergart T."/>
            <person name="Pickel B."/>
            <person name="Atanasova L."/>
            <person name="Karlsson M."/>
            <person name="Huettel B."/>
            <person name="Barry K.W."/>
            <person name="Haridas S."/>
            <person name="Chen C."/>
            <person name="Bauer D."/>
            <person name="Andreopoulos W."/>
            <person name="Pangilinan J."/>
            <person name="LaButti K."/>
            <person name="Riley R."/>
            <person name="Lipzen A."/>
            <person name="Clum A."/>
            <person name="Drula E."/>
            <person name="Henrissat B."/>
            <person name="Kohler A."/>
            <person name="Grigoriev I.V."/>
            <person name="Martin F.M."/>
            <person name="Hacquard S."/>
        </authorList>
    </citation>
    <scope>NUCLEOTIDE SEQUENCE</scope>
    <source>
        <strain evidence="2">MPI-SDFR-AT-0068</strain>
    </source>
</reference>
<evidence type="ECO:0000313" key="3">
    <source>
        <dbReference type="Proteomes" id="UP000813427"/>
    </source>
</evidence>
<feature type="compositionally biased region" description="Basic and acidic residues" evidence="1">
    <location>
        <begin position="413"/>
        <end position="422"/>
    </location>
</feature>
<dbReference type="AlphaFoldDB" id="A0A8K0S5Q1"/>
<dbReference type="Proteomes" id="UP000813427">
    <property type="component" value="Unassembled WGS sequence"/>
</dbReference>
<evidence type="ECO:0000256" key="1">
    <source>
        <dbReference type="SAM" id="MobiDB-lite"/>
    </source>
</evidence>
<sequence>MSSNRVTTIINNLGCDVDIYDVLDPNTNADPTTVPKGATSQNVQTIRPASQLQAIITGNIEALNNNYYQEFTVAVMGTSRFSNFDFNIRNDITWNAAFTWQSQFTSPWQGTYYLDSTDNTAVPFAPTIVAAIAITASVAERSSVLTMAATGGQSTPVAMPGDESMKEQNIGTGNLSVLLSPAWFNVAQTSKKTVDSYTVIGAAFAGTINNATVAGGLNNLVILNVPSTAPTFGSVMSSICDWTNKLSSLIGIFVGIATVSIIYKDNIEAEASTAPKAYDALAVAETVQKDMAVVEKSGQELEEVLQNGASNPDIRKTENNIDKALDNLGNADESGTSLTEVQADVKKTDKTIEHTSENPKSEIKSEGNAASQDENEVQKDVGEVEEEVKEQDQNTEEVKQEEETENKALASDDVNKNEFRDEVPEEEGERI</sequence>
<comment type="caution">
    <text evidence="2">The sequence shown here is derived from an EMBL/GenBank/DDBJ whole genome shotgun (WGS) entry which is preliminary data.</text>
</comment>
<feature type="compositionally biased region" description="Basic and acidic residues" evidence="1">
    <location>
        <begin position="344"/>
        <end position="365"/>
    </location>
</feature>
<dbReference type="OrthoDB" id="4850485at2759"/>
<keyword evidence="3" id="KW-1185">Reference proteome</keyword>
<evidence type="ECO:0000313" key="2">
    <source>
        <dbReference type="EMBL" id="KAH7261618.1"/>
    </source>
</evidence>
<organism evidence="2 3">
    <name type="scientific">Fusarium tricinctum</name>
    <dbReference type="NCBI Taxonomy" id="61284"/>
    <lineage>
        <taxon>Eukaryota</taxon>
        <taxon>Fungi</taxon>
        <taxon>Dikarya</taxon>
        <taxon>Ascomycota</taxon>
        <taxon>Pezizomycotina</taxon>
        <taxon>Sordariomycetes</taxon>
        <taxon>Hypocreomycetidae</taxon>
        <taxon>Hypocreales</taxon>
        <taxon>Nectriaceae</taxon>
        <taxon>Fusarium</taxon>
        <taxon>Fusarium tricinctum species complex</taxon>
    </lineage>
</organism>
<feature type="region of interest" description="Disordered" evidence="1">
    <location>
        <begin position="344"/>
        <end position="431"/>
    </location>
</feature>
<dbReference type="EMBL" id="JAGPXF010000001">
    <property type="protein sequence ID" value="KAH7261618.1"/>
    <property type="molecule type" value="Genomic_DNA"/>
</dbReference>
<proteinExistence type="predicted"/>
<protein>
    <submittedName>
        <fullName evidence="2">Uncharacterized protein</fullName>
    </submittedName>
</protein>
<accession>A0A8K0S5Q1</accession>
<gene>
    <name evidence="2" type="ORF">BKA59DRAFT_447868</name>
</gene>